<dbReference type="AlphaFoldDB" id="A0A8J6ZKA7"/>
<gene>
    <name evidence="2" type="ORF">IQ276_10835</name>
</gene>
<protein>
    <submittedName>
        <fullName evidence="2">Uncharacterized protein</fullName>
    </submittedName>
</protein>
<dbReference type="RefSeq" id="WP_193916101.1">
    <property type="nucleotide sequence ID" value="NZ_JADEXS020000001.1"/>
</dbReference>
<comment type="caution">
    <text evidence="2">The sequence shown here is derived from an EMBL/GenBank/DDBJ whole genome shotgun (WGS) entry which is preliminary data.</text>
</comment>
<keyword evidence="1" id="KW-0812">Transmembrane</keyword>
<evidence type="ECO:0000313" key="2">
    <source>
        <dbReference type="EMBL" id="MBE9022910.1"/>
    </source>
</evidence>
<accession>A0A8J6ZKA7</accession>
<keyword evidence="1" id="KW-1133">Transmembrane helix</keyword>
<sequence length="133" mass="15107">MHTSELLILYLLAQKSVNQSTLIEVKSTEITHNETTKSRDGDVPFVAVFLAHVAFMIVWGVVVYIVSCFCKGLEDPQQNLTQDKDEIVSIKNVQQHPCKKCQFFHNNYYLKCAVHPSIALTKEALNCSDYKSQ</sequence>
<dbReference type="Proteomes" id="UP000622533">
    <property type="component" value="Unassembled WGS sequence"/>
</dbReference>
<name>A0A8J6ZKA7_DESMC</name>
<dbReference type="EMBL" id="JADEXS010000114">
    <property type="protein sequence ID" value="MBE9022910.1"/>
    <property type="molecule type" value="Genomic_DNA"/>
</dbReference>
<reference evidence="2" key="1">
    <citation type="submission" date="2020-10" db="EMBL/GenBank/DDBJ databases">
        <authorList>
            <person name="Castelo-Branco R."/>
            <person name="Eusebio N."/>
            <person name="Adriana R."/>
            <person name="Vieira A."/>
            <person name="Brugerolle De Fraissinette N."/>
            <person name="Rezende De Castro R."/>
            <person name="Schneider M.P."/>
            <person name="Vasconcelos V."/>
            <person name="Leao P.N."/>
        </authorList>
    </citation>
    <scope>NUCLEOTIDE SEQUENCE</scope>
    <source>
        <strain evidence="2">LEGE 12446</strain>
    </source>
</reference>
<organism evidence="2 3">
    <name type="scientific">Desmonostoc muscorum LEGE 12446</name>
    <dbReference type="NCBI Taxonomy" id="1828758"/>
    <lineage>
        <taxon>Bacteria</taxon>
        <taxon>Bacillati</taxon>
        <taxon>Cyanobacteriota</taxon>
        <taxon>Cyanophyceae</taxon>
        <taxon>Nostocales</taxon>
        <taxon>Nostocaceae</taxon>
        <taxon>Desmonostoc</taxon>
    </lineage>
</organism>
<feature type="transmembrane region" description="Helical" evidence="1">
    <location>
        <begin position="43"/>
        <end position="66"/>
    </location>
</feature>
<evidence type="ECO:0000313" key="3">
    <source>
        <dbReference type="Proteomes" id="UP000622533"/>
    </source>
</evidence>
<evidence type="ECO:0000256" key="1">
    <source>
        <dbReference type="SAM" id="Phobius"/>
    </source>
</evidence>
<keyword evidence="3" id="KW-1185">Reference proteome</keyword>
<proteinExistence type="predicted"/>
<keyword evidence="1" id="KW-0472">Membrane</keyword>